<keyword evidence="1" id="KW-0812">Transmembrane</keyword>
<keyword evidence="3" id="KW-1185">Reference proteome</keyword>
<sequence length="253" mass="29021">MTRPAIRPGRAIAVFLKTCLAGLLAAATLYVVICAFPEPAFAYRSSYQNYHVWSDRPIPGEITDVLDDVTRRLRTSSLHERAVPVEIFFCNDDWRLWLYGRHFHARMGGAADVWLTRQVFIRASDIPANRILPPEGRPLADADQRPLSYFIAHEITHVDVSRAFGRTVMLRYPRWLLEGYADYVGKAGDFDFDANRDLFALGTWALDHDRSGLYREFHLKVAYLLDRKGWTLQQVFANPPDEQELDARLRAAP</sequence>
<feature type="transmembrane region" description="Helical" evidence="1">
    <location>
        <begin position="12"/>
        <end position="33"/>
    </location>
</feature>
<keyword evidence="1" id="KW-1133">Transmembrane helix</keyword>
<name>A0ABS7YDE7_9BURK</name>
<evidence type="ECO:0000313" key="3">
    <source>
        <dbReference type="Proteomes" id="UP001198602"/>
    </source>
</evidence>
<organism evidence="2 3">
    <name type="scientific">Massilia hydrophila</name>
    <dbReference type="NCBI Taxonomy" id="3044279"/>
    <lineage>
        <taxon>Bacteria</taxon>
        <taxon>Pseudomonadati</taxon>
        <taxon>Pseudomonadota</taxon>
        <taxon>Betaproteobacteria</taxon>
        <taxon>Burkholderiales</taxon>
        <taxon>Oxalobacteraceae</taxon>
        <taxon>Telluria group</taxon>
        <taxon>Massilia</taxon>
    </lineage>
</organism>
<evidence type="ECO:0008006" key="4">
    <source>
        <dbReference type="Google" id="ProtNLM"/>
    </source>
</evidence>
<reference evidence="2 3" key="1">
    <citation type="submission" date="2021-07" db="EMBL/GenBank/DDBJ databases">
        <title>Characterization of Violacein-producing bacteria and related species.</title>
        <authorList>
            <person name="Wilson H.S."/>
            <person name="De Leon M.E."/>
        </authorList>
    </citation>
    <scope>NUCLEOTIDE SEQUENCE [LARGE SCALE GENOMIC DNA]</scope>
    <source>
        <strain evidence="2 3">HSC-2F05</strain>
    </source>
</reference>
<gene>
    <name evidence="2" type="ORF">LE190_13620</name>
</gene>
<dbReference type="EMBL" id="JAHYBX010000005">
    <property type="protein sequence ID" value="MCA1856956.1"/>
    <property type="molecule type" value="Genomic_DNA"/>
</dbReference>
<protein>
    <recommendedName>
        <fullName evidence="4">DUF4157 domain-containing protein</fullName>
    </recommendedName>
</protein>
<proteinExistence type="predicted"/>
<evidence type="ECO:0000313" key="2">
    <source>
        <dbReference type="EMBL" id="MCA1856956.1"/>
    </source>
</evidence>
<accession>A0ABS7YDE7</accession>
<dbReference type="Proteomes" id="UP001198602">
    <property type="component" value="Unassembled WGS sequence"/>
</dbReference>
<dbReference type="RefSeq" id="WP_225239210.1">
    <property type="nucleotide sequence ID" value="NZ_JAHYBX010000005.1"/>
</dbReference>
<comment type="caution">
    <text evidence="2">The sequence shown here is derived from an EMBL/GenBank/DDBJ whole genome shotgun (WGS) entry which is preliminary data.</text>
</comment>
<evidence type="ECO:0000256" key="1">
    <source>
        <dbReference type="SAM" id="Phobius"/>
    </source>
</evidence>
<keyword evidence="1" id="KW-0472">Membrane</keyword>